<dbReference type="PANTHER" id="PTHR31286">
    <property type="entry name" value="GLYCINE-RICH CELL WALL STRUCTURAL PROTEIN 1.8-LIKE"/>
    <property type="match status" value="1"/>
</dbReference>
<evidence type="ECO:0000313" key="5">
    <source>
        <dbReference type="Proteomes" id="UP001497516"/>
    </source>
</evidence>
<accession>A0AAV2EFE9</accession>
<evidence type="ECO:0000256" key="1">
    <source>
        <dbReference type="PROSITE-ProRule" id="PRU00047"/>
    </source>
</evidence>
<feature type="domain" description="CCHC-type" evidence="3">
    <location>
        <begin position="118"/>
        <end position="133"/>
    </location>
</feature>
<protein>
    <recommendedName>
        <fullName evidence="3">CCHC-type domain-containing protein</fullName>
    </recommendedName>
</protein>
<reference evidence="4 5" key="1">
    <citation type="submission" date="2024-04" db="EMBL/GenBank/DDBJ databases">
        <authorList>
            <person name="Fracassetti M."/>
        </authorList>
    </citation>
    <scope>NUCLEOTIDE SEQUENCE [LARGE SCALE GENOMIC DNA]</scope>
</reference>
<dbReference type="AlphaFoldDB" id="A0AAV2EFE9"/>
<keyword evidence="5" id="KW-1185">Reference proteome</keyword>
<evidence type="ECO:0000259" key="3">
    <source>
        <dbReference type="PROSITE" id="PS50158"/>
    </source>
</evidence>
<keyword evidence="1" id="KW-0479">Metal-binding</keyword>
<evidence type="ECO:0000256" key="2">
    <source>
        <dbReference type="SAM" id="MobiDB-lite"/>
    </source>
</evidence>
<keyword evidence="1" id="KW-0862">Zinc</keyword>
<dbReference type="EMBL" id="OZ034817">
    <property type="protein sequence ID" value="CAL1384290.1"/>
    <property type="molecule type" value="Genomic_DNA"/>
</dbReference>
<dbReference type="Pfam" id="PF14392">
    <property type="entry name" value="zf-CCHC_4"/>
    <property type="match status" value="1"/>
</dbReference>
<dbReference type="InterPro" id="IPR001878">
    <property type="entry name" value="Znf_CCHC"/>
</dbReference>
<dbReference type="GO" id="GO:0008270">
    <property type="term" value="F:zinc ion binding"/>
    <property type="evidence" value="ECO:0007669"/>
    <property type="project" value="UniProtKB-KW"/>
</dbReference>
<keyword evidence="1" id="KW-0863">Zinc-finger</keyword>
<dbReference type="GO" id="GO:0003676">
    <property type="term" value="F:nucleic acid binding"/>
    <property type="evidence" value="ECO:0007669"/>
    <property type="project" value="InterPro"/>
</dbReference>
<organism evidence="4 5">
    <name type="scientific">Linum trigynum</name>
    <dbReference type="NCBI Taxonomy" id="586398"/>
    <lineage>
        <taxon>Eukaryota</taxon>
        <taxon>Viridiplantae</taxon>
        <taxon>Streptophyta</taxon>
        <taxon>Embryophyta</taxon>
        <taxon>Tracheophyta</taxon>
        <taxon>Spermatophyta</taxon>
        <taxon>Magnoliopsida</taxon>
        <taxon>eudicotyledons</taxon>
        <taxon>Gunneridae</taxon>
        <taxon>Pentapetalae</taxon>
        <taxon>rosids</taxon>
        <taxon>fabids</taxon>
        <taxon>Malpighiales</taxon>
        <taxon>Linaceae</taxon>
        <taxon>Linum</taxon>
    </lineage>
</organism>
<sequence length="294" mass="31891">MVVWIQLPAFPVHFYHKEILFTLGNMVGRQGCQTGLCQCAGLASGMSYRCCHANLWHASRRDNHVGRSIKLDSHTQHQQRAKFARMAVDLDLTKPLVTRIRLDGKWQYIEYENLPMCCFECGKIGHTTSSCPSLTANTPVAGTGTLTRSPEKWSETLSEDKTGFGPWIKVTRRSRRGPRAPEKGNNSAIQGDLAGFGKAGKGKTSYRDMEGSNGQKETPSQREEMARGGTHIKGKTASVGHRNGIVGVGREATEEIAAWTGAEKSGQSEEALVTMVGDSAPIKACVSAAPSSAI</sequence>
<dbReference type="PROSITE" id="PS50158">
    <property type="entry name" value="ZF_CCHC"/>
    <property type="match status" value="1"/>
</dbReference>
<dbReference type="PANTHER" id="PTHR31286:SF99">
    <property type="entry name" value="DUF4283 DOMAIN-CONTAINING PROTEIN"/>
    <property type="match status" value="1"/>
</dbReference>
<dbReference type="InterPro" id="IPR025836">
    <property type="entry name" value="Zn_knuckle_CX2CX4HX4C"/>
</dbReference>
<name>A0AAV2EFE9_9ROSI</name>
<feature type="region of interest" description="Disordered" evidence="2">
    <location>
        <begin position="173"/>
        <end position="224"/>
    </location>
</feature>
<dbReference type="InterPro" id="IPR036875">
    <property type="entry name" value="Znf_CCHC_sf"/>
</dbReference>
<proteinExistence type="predicted"/>
<gene>
    <name evidence="4" type="ORF">LTRI10_LOCUS25507</name>
</gene>
<dbReference type="SUPFAM" id="SSF57756">
    <property type="entry name" value="Retrovirus zinc finger-like domains"/>
    <property type="match status" value="1"/>
</dbReference>
<dbReference type="Proteomes" id="UP001497516">
    <property type="component" value="Chromosome 4"/>
</dbReference>
<dbReference type="InterPro" id="IPR040256">
    <property type="entry name" value="At4g02000-like"/>
</dbReference>
<evidence type="ECO:0000313" key="4">
    <source>
        <dbReference type="EMBL" id="CAL1384290.1"/>
    </source>
</evidence>